<feature type="coiled-coil region" evidence="5">
    <location>
        <begin position="409"/>
        <end position="436"/>
    </location>
</feature>
<keyword evidence="1" id="KW-0479">Metal-binding</keyword>
<evidence type="ECO:0000256" key="6">
    <source>
        <dbReference type="SAM" id="MobiDB-lite"/>
    </source>
</evidence>
<comment type="caution">
    <text evidence="8">The sequence shown here is derived from an EMBL/GenBank/DDBJ whole genome shotgun (WGS) entry which is preliminary data.</text>
</comment>
<dbReference type="GO" id="GO:0003677">
    <property type="term" value="F:DNA binding"/>
    <property type="evidence" value="ECO:0007669"/>
    <property type="project" value="InterPro"/>
</dbReference>
<dbReference type="InterPro" id="IPR053031">
    <property type="entry name" value="Cuticle_assoc_protein"/>
</dbReference>
<reference evidence="8" key="1">
    <citation type="journal article" date="2017" name="Nature">
        <title>The sunflower genome provides insights into oil metabolism, flowering and Asterid evolution.</title>
        <authorList>
            <person name="Badouin H."/>
            <person name="Gouzy J."/>
            <person name="Grassa C.J."/>
            <person name="Murat F."/>
            <person name="Staton S.E."/>
            <person name="Cottret L."/>
            <person name="Lelandais-Briere C."/>
            <person name="Owens G.L."/>
            <person name="Carrere S."/>
            <person name="Mayjonade B."/>
            <person name="Legrand L."/>
            <person name="Gill N."/>
            <person name="Kane N.C."/>
            <person name="Bowers J.E."/>
            <person name="Hubner S."/>
            <person name="Bellec A."/>
            <person name="Berard A."/>
            <person name="Berges H."/>
            <person name="Blanchet N."/>
            <person name="Boniface M.C."/>
            <person name="Brunel D."/>
            <person name="Catrice O."/>
            <person name="Chaidir N."/>
            <person name="Claudel C."/>
            <person name="Donnadieu C."/>
            <person name="Faraut T."/>
            <person name="Fievet G."/>
            <person name="Helmstetter N."/>
            <person name="King M."/>
            <person name="Knapp S.J."/>
            <person name="Lai Z."/>
            <person name="Le Paslier M.C."/>
            <person name="Lippi Y."/>
            <person name="Lorenzon L."/>
            <person name="Mandel J.R."/>
            <person name="Marage G."/>
            <person name="Marchand G."/>
            <person name="Marquand E."/>
            <person name="Bret-Mestries E."/>
            <person name="Morien E."/>
            <person name="Nambeesan S."/>
            <person name="Nguyen T."/>
            <person name="Pegot-Espagnet P."/>
            <person name="Pouilly N."/>
            <person name="Raftis F."/>
            <person name="Sallet E."/>
            <person name="Schiex T."/>
            <person name="Thomas J."/>
            <person name="Vandecasteele C."/>
            <person name="Vares D."/>
            <person name="Vear F."/>
            <person name="Vautrin S."/>
            <person name="Crespi M."/>
            <person name="Mangin B."/>
            <person name="Burke J.M."/>
            <person name="Salse J."/>
            <person name="Munos S."/>
            <person name="Vincourt P."/>
            <person name="Rieseberg L.H."/>
            <person name="Langlade N.B."/>
        </authorList>
    </citation>
    <scope>NUCLEOTIDE SEQUENCE</scope>
    <source>
        <tissue evidence="8">Leaves</tissue>
    </source>
</reference>
<feature type="region of interest" description="Disordered" evidence="6">
    <location>
        <begin position="200"/>
        <end position="239"/>
    </location>
</feature>
<dbReference type="Gramene" id="mRNA:HanXRQr2_Chr17g0810831">
    <property type="protein sequence ID" value="mRNA:HanXRQr2_Chr17g0810831"/>
    <property type="gene ID" value="HanXRQr2_Chr17g0810831"/>
</dbReference>
<evidence type="ECO:0000259" key="7">
    <source>
        <dbReference type="PROSITE" id="PS50808"/>
    </source>
</evidence>
<evidence type="ECO:0000256" key="1">
    <source>
        <dbReference type="ARBA" id="ARBA00022723"/>
    </source>
</evidence>
<evidence type="ECO:0000256" key="5">
    <source>
        <dbReference type="SAM" id="Coils"/>
    </source>
</evidence>
<dbReference type="InterPro" id="IPR036236">
    <property type="entry name" value="Znf_C2H2_sf"/>
</dbReference>
<name>A0A9K3GUD9_HELAN</name>
<protein>
    <submittedName>
        <fullName evidence="8">Transcription factor/ chromatin remodeling BED-type(Zn) family</fullName>
    </submittedName>
</protein>
<feature type="domain" description="BED-type" evidence="7">
    <location>
        <begin position="32"/>
        <end position="88"/>
    </location>
</feature>
<dbReference type="PROSITE" id="PS50808">
    <property type="entry name" value="ZF_BED"/>
    <property type="match status" value="1"/>
</dbReference>
<feature type="region of interest" description="Disordered" evidence="6">
    <location>
        <begin position="1"/>
        <end position="30"/>
    </location>
</feature>
<dbReference type="Pfam" id="PF02892">
    <property type="entry name" value="zf-BED"/>
    <property type="match status" value="1"/>
</dbReference>
<dbReference type="SMART" id="SM00614">
    <property type="entry name" value="ZnF_BED"/>
    <property type="match status" value="1"/>
</dbReference>
<feature type="compositionally biased region" description="Polar residues" evidence="6">
    <location>
        <begin position="15"/>
        <end position="26"/>
    </location>
</feature>
<proteinExistence type="predicted"/>
<evidence type="ECO:0000313" key="9">
    <source>
        <dbReference type="Proteomes" id="UP000215914"/>
    </source>
</evidence>
<evidence type="ECO:0000256" key="2">
    <source>
        <dbReference type="ARBA" id="ARBA00022771"/>
    </source>
</evidence>
<gene>
    <name evidence="8" type="ORF">HanXRQr2_Chr17g0810831</name>
</gene>
<dbReference type="SUPFAM" id="SSF57667">
    <property type="entry name" value="beta-beta-alpha zinc fingers"/>
    <property type="match status" value="1"/>
</dbReference>
<keyword evidence="5" id="KW-0175">Coiled coil</keyword>
<keyword evidence="3" id="KW-0862">Zinc</keyword>
<dbReference type="PANTHER" id="PTHR34396">
    <property type="entry name" value="OS03G0264950 PROTEIN-RELATED"/>
    <property type="match status" value="1"/>
</dbReference>
<sequence length="491" mass="55568">MSTGDIPLDEGNDKNLVSSDQGNDETSSGKRRSRAYVWAYFERITGEDGLPKTRCTTCNKVYATAANSGTSTMRRHLRKCCPQPLNQFNPTQAVPCANSDEMSEEVRAAKKLKSVMVDKLRSKTDRELVEFIWMNKRNVGILEQKLPEKARAIKEAIKCYEDEIDRRAKLQSPKENGAGPVTSLGTVKVEPDDELAAEYPNVGETRANVNQKTSPQADSGNMARKQEADQSVNGNEQIAEEERVARLQIVAINRTENQAEEKHALQTAISIRPQDICADLKEVSSALSILTSPDSFYTPQGNPLDQEAENAKQTLIQLLKKDFESIVKSPDEEKVKSCIKILTENLHRLPKCQGRVIEALNIEFESACQNWKTCHTNIQTNIALEVQQGDNLKVLQEWQEKDMEFESKITKVDADILRLKQELREKELTRDNLVKQKSDLFDQSKISIDEAKKLLQDMVTAKLQSDVAIDNMKEVAKKWERNRENFQIKQV</sequence>
<dbReference type="GO" id="GO:0008270">
    <property type="term" value="F:zinc ion binding"/>
    <property type="evidence" value="ECO:0007669"/>
    <property type="project" value="UniProtKB-KW"/>
</dbReference>
<evidence type="ECO:0000256" key="3">
    <source>
        <dbReference type="ARBA" id="ARBA00022833"/>
    </source>
</evidence>
<dbReference type="PANTHER" id="PTHR34396:SF27">
    <property type="entry name" value="OS08G0208700 PROTEIN"/>
    <property type="match status" value="1"/>
</dbReference>
<feature type="compositionally biased region" description="Polar residues" evidence="6">
    <location>
        <begin position="207"/>
        <end position="219"/>
    </location>
</feature>
<dbReference type="EMBL" id="MNCJ02000332">
    <property type="protein sequence ID" value="KAF5756117.1"/>
    <property type="molecule type" value="Genomic_DNA"/>
</dbReference>
<evidence type="ECO:0000313" key="8">
    <source>
        <dbReference type="EMBL" id="KAF5756117.1"/>
    </source>
</evidence>
<dbReference type="InterPro" id="IPR003656">
    <property type="entry name" value="Znf_BED"/>
</dbReference>
<organism evidence="8 9">
    <name type="scientific">Helianthus annuus</name>
    <name type="common">Common sunflower</name>
    <dbReference type="NCBI Taxonomy" id="4232"/>
    <lineage>
        <taxon>Eukaryota</taxon>
        <taxon>Viridiplantae</taxon>
        <taxon>Streptophyta</taxon>
        <taxon>Embryophyta</taxon>
        <taxon>Tracheophyta</taxon>
        <taxon>Spermatophyta</taxon>
        <taxon>Magnoliopsida</taxon>
        <taxon>eudicotyledons</taxon>
        <taxon>Gunneridae</taxon>
        <taxon>Pentapetalae</taxon>
        <taxon>asterids</taxon>
        <taxon>campanulids</taxon>
        <taxon>Asterales</taxon>
        <taxon>Asteraceae</taxon>
        <taxon>Asteroideae</taxon>
        <taxon>Heliantheae alliance</taxon>
        <taxon>Heliantheae</taxon>
        <taxon>Helianthus</taxon>
    </lineage>
</organism>
<reference evidence="8" key="2">
    <citation type="submission" date="2020-06" db="EMBL/GenBank/DDBJ databases">
        <title>Helianthus annuus Genome sequencing and assembly Release 2.</title>
        <authorList>
            <person name="Gouzy J."/>
            <person name="Langlade N."/>
            <person name="Munos S."/>
        </authorList>
    </citation>
    <scope>NUCLEOTIDE SEQUENCE</scope>
    <source>
        <tissue evidence="8">Leaves</tissue>
    </source>
</reference>
<dbReference type="Proteomes" id="UP000215914">
    <property type="component" value="Unassembled WGS sequence"/>
</dbReference>
<dbReference type="AlphaFoldDB" id="A0A9K3GUD9"/>
<keyword evidence="9" id="KW-1185">Reference proteome</keyword>
<evidence type="ECO:0000256" key="4">
    <source>
        <dbReference type="PROSITE-ProRule" id="PRU00027"/>
    </source>
</evidence>
<keyword evidence="2 4" id="KW-0863">Zinc-finger</keyword>
<accession>A0A9K3GUD9</accession>